<accession>A0A3S9ZNM6</accession>
<evidence type="ECO:0000256" key="7">
    <source>
        <dbReference type="ARBA" id="ARBA00023136"/>
    </source>
</evidence>
<name>A0A3S9ZNM6_STRGD</name>
<dbReference type="PANTHER" id="PTHR30472">
    <property type="entry name" value="FERRIC ENTEROBACTIN TRANSPORT SYSTEM PERMEASE PROTEIN"/>
    <property type="match status" value="1"/>
</dbReference>
<dbReference type="PANTHER" id="PTHR30472:SF24">
    <property type="entry name" value="FERRIC ENTEROBACTIN TRANSPORT SYSTEM PERMEASE PROTEIN FEPG"/>
    <property type="match status" value="1"/>
</dbReference>
<evidence type="ECO:0000256" key="2">
    <source>
        <dbReference type="ARBA" id="ARBA00007935"/>
    </source>
</evidence>
<keyword evidence="12" id="KW-1185">Reference proteome</keyword>
<keyword evidence="7 8" id="KW-0472">Membrane</keyword>
<feature type="transmembrane region" description="Helical" evidence="8">
    <location>
        <begin position="340"/>
        <end position="357"/>
    </location>
</feature>
<feature type="transmembrane region" description="Helical" evidence="8">
    <location>
        <begin position="150"/>
        <end position="170"/>
    </location>
</feature>
<feature type="transmembrane region" description="Helical" evidence="8">
    <location>
        <begin position="125"/>
        <end position="143"/>
    </location>
</feature>
<keyword evidence="5 8" id="KW-0812">Transmembrane</keyword>
<dbReference type="Proteomes" id="UP000271291">
    <property type="component" value="Chromosome"/>
</dbReference>
<dbReference type="InterPro" id="IPR037294">
    <property type="entry name" value="ABC_BtuC-like"/>
</dbReference>
<dbReference type="SUPFAM" id="SSF81345">
    <property type="entry name" value="ABC transporter involved in vitamin B12 uptake, BtuC"/>
    <property type="match status" value="1"/>
</dbReference>
<keyword evidence="3" id="KW-0813">Transport</keyword>
<keyword evidence="6 8" id="KW-1133">Transmembrane helix</keyword>
<evidence type="ECO:0000256" key="3">
    <source>
        <dbReference type="ARBA" id="ARBA00022448"/>
    </source>
</evidence>
<dbReference type="RefSeq" id="WP_127182048.1">
    <property type="nucleotide sequence ID" value="NZ_CP029078.1"/>
</dbReference>
<evidence type="ECO:0000313" key="12">
    <source>
        <dbReference type="Proteomes" id="UP000501753"/>
    </source>
</evidence>
<sequence length="365" mass="36949">MNAPTADAPTAPAVPHPVTVPGRVLRLRGERLSLRWRPRTLTVCLLLAVCCLALGALSLTTGAFRLPLPRVLATLLGQGSGAEEFIVLDLRLPRLLCAVLAGGALGMSGAVFQSLSRNPLGSPDVIGFTSGAATGAVVQIVVLHGGAYATAVAAVAGGLLTALVVGTVAAGRGPSLGYRVVLVGIGVSAMLTSLTAYLLTRASLYEAQDAQLWLIGSLNSTTWSLVTPLALALAVLTPVTVGAARTLGWLELGEDTARGLGVPVGGTRLLLALAATALAAAATAAVGPITFVALAAPQLCRRLVRSPGALVVPAAFMGALLLSASDFAAQRVLPSTELPVGAMTGVLGGLYLCRLLVTRRRTPGT</sequence>
<gene>
    <name evidence="10" type="ORF">DDJ31_01935</name>
    <name evidence="9" type="ORF">ELQ87_37300</name>
</gene>
<dbReference type="GO" id="GO:0005886">
    <property type="term" value="C:plasma membrane"/>
    <property type="evidence" value="ECO:0007669"/>
    <property type="project" value="UniProtKB-SubCell"/>
</dbReference>
<comment type="similarity">
    <text evidence="2">Belongs to the binding-protein-dependent transport system permease family. FecCD subfamily.</text>
</comment>
<evidence type="ECO:0000313" key="11">
    <source>
        <dbReference type="Proteomes" id="UP000271291"/>
    </source>
</evidence>
<dbReference type="GO" id="GO:0033214">
    <property type="term" value="P:siderophore-iron import into cell"/>
    <property type="evidence" value="ECO:0007669"/>
    <property type="project" value="TreeGrafter"/>
</dbReference>
<protein>
    <recommendedName>
        <fullName evidence="13">Iron ABC transporter permease</fullName>
    </recommendedName>
</protein>
<feature type="transmembrane region" description="Helical" evidence="8">
    <location>
        <begin position="308"/>
        <end position="328"/>
    </location>
</feature>
<evidence type="ECO:0000256" key="6">
    <source>
        <dbReference type="ARBA" id="ARBA00022989"/>
    </source>
</evidence>
<feature type="transmembrane region" description="Helical" evidence="8">
    <location>
        <begin position="176"/>
        <end position="200"/>
    </location>
</feature>
<evidence type="ECO:0000256" key="8">
    <source>
        <dbReference type="SAM" id="Phobius"/>
    </source>
</evidence>
<proteinExistence type="inferred from homology"/>
<evidence type="ECO:0008006" key="13">
    <source>
        <dbReference type="Google" id="ProtNLM"/>
    </source>
</evidence>
<dbReference type="AlphaFoldDB" id="A0A3S9ZNM6"/>
<evidence type="ECO:0000313" key="9">
    <source>
        <dbReference type="EMBL" id="AZS89278.1"/>
    </source>
</evidence>
<feature type="transmembrane region" description="Helical" evidence="8">
    <location>
        <begin position="95"/>
        <end position="113"/>
    </location>
</feature>
<dbReference type="InterPro" id="IPR000522">
    <property type="entry name" value="ABC_transptr_permease_BtuC"/>
</dbReference>
<organism evidence="9 11">
    <name type="scientific">Streptomyces griseoviridis</name>
    <dbReference type="NCBI Taxonomy" id="45398"/>
    <lineage>
        <taxon>Bacteria</taxon>
        <taxon>Bacillati</taxon>
        <taxon>Actinomycetota</taxon>
        <taxon>Actinomycetes</taxon>
        <taxon>Kitasatosporales</taxon>
        <taxon>Streptomycetaceae</taxon>
        <taxon>Streptomyces</taxon>
    </lineage>
</organism>
<dbReference type="KEGG" id="sgd:ELQ87_37300"/>
<dbReference type="GO" id="GO:0022857">
    <property type="term" value="F:transmembrane transporter activity"/>
    <property type="evidence" value="ECO:0007669"/>
    <property type="project" value="InterPro"/>
</dbReference>
<dbReference type="Proteomes" id="UP000501753">
    <property type="component" value="Chromosome"/>
</dbReference>
<reference evidence="9 11" key="2">
    <citation type="submission" date="2018-12" db="EMBL/GenBank/DDBJ databases">
        <title>Streptomyces griseoviridis F1-27 complete genome.</title>
        <authorList>
            <person name="Mariita R.M."/>
            <person name="Sello J.K."/>
        </authorList>
    </citation>
    <scope>NUCLEOTIDE SEQUENCE [LARGE SCALE GENOMIC DNA]</scope>
    <source>
        <strain evidence="9 11">F1-27</strain>
    </source>
</reference>
<feature type="transmembrane region" description="Helical" evidence="8">
    <location>
        <begin position="41"/>
        <end position="64"/>
    </location>
</feature>
<dbReference type="EMBL" id="CP034687">
    <property type="protein sequence ID" value="AZS89278.1"/>
    <property type="molecule type" value="Genomic_DNA"/>
</dbReference>
<dbReference type="EMBL" id="CP029078">
    <property type="protein sequence ID" value="QCN83880.1"/>
    <property type="molecule type" value="Genomic_DNA"/>
</dbReference>
<evidence type="ECO:0000256" key="1">
    <source>
        <dbReference type="ARBA" id="ARBA00004651"/>
    </source>
</evidence>
<dbReference type="Gene3D" id="1.10.3470.10">
    <property type="entry name" value="ABC transporter involved in vitamin B12 uptake, BtuC"/>
    <property type="match status" value="1"/>
</dbReference>
<keyword evidence="4" id="KW-1003">Cell membrane</keyword>
<evidence type="ECO:0000313" key="10">
    <source>
        <dbReference type="EMBL" id="QCN83880.1"/>
    </source>
</evidence>
<dbReference type="CDD" id="cd06550">
    <property type="entry name" value="TM_ABC_iron-siderophores_like"/>
    <property type="match status" value="1"/>
</dbReference>
<dbReference type="Pfam" id="PF01032">
    <property type="entry name" value="FecCD"/>
    <property type="match status" value="1"/>
</dbReference>
<reference evidence="10 12" key="1">
    <citation type="submission" date="2018-04" db="EMBL/GenBank/DDBJ databases">
        <title>Complete genome sequences of Streptomyces griseoviridis K61 and characterization of antagonistic properties of biological control agents.</title>
        <authorList>
            <person name="Mariita R.M."/>
            <person name="Sello J.K."/>
        </authorList>
    </citation>
    <scope>NUCLEOTIDE SEQUENCE [LARGE SCALE GENOMIC DNA]</scope>
    <source>
        <strain evidence="10 12">K61</strain>
    </source>
</reference>
<feature type="transmembrane region" description="Helical" evidence="8">
    <location>
        <begin position="269"/>
        <end position="296"/>
    </location>
</feature>
<evidence type="ECO:0000256" key="4">
    <source>
        <dbReference type="ARBA" id="ARBA00022475"/>
    </source>
</evidence>
<evidence type="ECO:0000256" key="5">
    <source>
        <dbReference type="ARBA" id="ARBA00022692"/>
    </source>
</evidence>
<comment type="subcellular location">
    <subcellularLocation>
        <location evidence="1">Cell membrane</location>
        <topology evidence="1">Multi-pass membrane protein</topology>
    </subcellularLocation>
</comment>
<dbReference type="OrthoDB" id="4455417at2"/>